<dbReference type="HOGENOM" id="CLU_2731303_0_0_5"/>
<accession>G7Z7E7</accession>
<dbReference type="AlphaFoldDB" id="G7Z7E7"/>
<keyword evidence="2" id="KW-1185">Reference proteome</keyword>
<name>G7Z7E7_AZOL4</name>
<sequence>MVLMPNARNTVTPLPIPPASALDGWKVKNNSAPFSEEAALRYLARNESLFAERVASIIDNAIGNCDSTKKP</sequence>
<evidence type="ECO:0000313" key="2">
    <source>
        <dbReference type="Proteomes" id="UP000005667"/>
    </source>
</evidence>
<dbReference type="STRING" id="862719.AZOLI_3162"/>
<organism evidence="1 2">
    <name type="scientific">Azospirillum lipoferum (strain 4B)</name>
    <dbReference type="NCBI Taxonomy" id="862719"/>
    <lineage>
        <taxon>Bacteria</taxon>
        <taxon>Pseudomonadati</taxon>
        <taxon>Pseudomonadota</taxon>
        <taxon>Alphaproteobacteria</taxon>
        <taxon>Rhodospirillales</taxon>
        <taxon>Azospirillaceae</taxon>
        <taxon>Azospirillum</taxon>
    </lineage>
</organism>
<gene>
    <name evidence="1" type="ordered locus">AZOLI_3162</name>
</gene>
<protein>
    <submittedName>
        <fullName evidence="1">Uncharacterized protein</fullName>
    </submittedName>
</protein>
<dbReference type="Proteomes" id="UP000005667">
    <property type="component" value="Chromosome"/>
</dbReference>
<evidence type="ECO:0000313" key="1">
    <source>
        <dbReference type="EMBL" id="CBS88317.1"/>
    </source>
</evidence>
<reference evidence="2" key="1">
    <citation type="journal article" date="2011" name="PLoS Genet.">
        <title>Azospirillum genomes reveal transition of bacteria from aquatic to terrestrial environments.</title>
        <authorList>
            <person name="Wisniewski-Dye F."/>
            <person name="Borziak K."/>
            <person name="Khalsa-Moyers G."/>
            <person name="Alexandre G."/>
            <person name="Sukharnikov L.O."/>
            <person name="Wuichet K."/>
            <person name="Hurst G.B."/>
            <person name="McDonald W.H."/>
            <person name="Robertson J.S."/>
            <person name="Barbe V."/>
            <person name="Calteau A."/>
            <person name="Rouy Z."/>
            <person name="Mangenot S."/>
            <person name="Prigent-Combaret C."/>
            <person name="Normand P."/>
            <person name="Boyer M."/>
            <person name="Siguier P."/>
            <person name="Dessaux Y."/>
            <person name="Elmerich C."/>
            <person name="Condemine G."/>
            <person name="Krishnen G."/>
            <person name="Kennedy I."/>
            <person name="Paterson A.H."/>
            <person name="Gonzalez V."/>
            <person name="Mavingui P."/>
            <person name="Zhulin I.B."/>
        </authorList>
    </citation>
    <scope>NUCLEOTIDE SEQUENCE [LARGE SCALE GENOMIC DNA]</scope>
    <source>
        <strain evidence="2">4B</strain>
    </source>
</reference>
<proteinExistence type="predicted"/>
<dbReference type="KEGG" id="ali:AZOLI_3162"/>
<dbReference type="EMBL" id="FQ311868">
    <property type="protein sequence ID" value="CBS88317.1"/>
    <property type="molecule type" value="Genomic_DNA"/>
</dbReference>
<dbReference type="OrthoDB" id="9965726at2"/>